<feature type="domain" description="Serpin" evidence="4">
    <location>
        <begin position="114"/>
        <end position="459"/>
    </location>
</feature>
<dbReference type="PANTHER" id="PTHR11461">
    <property type="entry name" value="SERINE PROTEASE INHIBITOR, SERPIN"/>
    <property type="match status" value="1"/>
</dbReference>
<sequence length="462" mass="48087">MIHEDDRDVAEALRAVAPDPAVPDGLLAGARRKRARTRALAGTVGGLGVAALAVGIALPAILRPTMVADNAAQEPAPAATTASELQDTSSLAAPATDPSAATNPSAEAAALAAQRLGWDVVLRGEDANRVVSPSSLSLSLAMLAEGARGDSLASIDETLGLAGEERAAAFSALRGSLSGYATAPGDIDLEEPPAQPAIHLANRLVTIDTDALPEFVSRLESVYDVPLVAADRGSAQGVLDAWVNEHTAGLIEKSGIEVTPDTKVVIQDSLLFAAAWQTPFEFDDLPLDFDDAGTVEAVQGIVTARYAESERWTAVRLPYDARLSADVILPAEGMAPTELSADDLVAADRALDAAPEEEIDVTMPELDLAAKSDLIEALPTVDLTDLSGIIPDGTIEQWVQQSVLQVSAKGTVGAAVTEAAVEQALAQSDRRVVVDRGYVFRVADTETDWPLFLASVTDPAAN</sequence>
<dbReference type="SMART" id="SM00093">
    <property type="entry name" value="SERPIN"/>
    <property type="match status" value="1"/>
</dbReference>
<keyword evidence="6" id="KW-1185">Reference proteome</keyword>
<dbReference type="AlphaFoldDB" id="A0A1Q2CYW8"/>
<keyword evidence="3" id="KW-0812">Transmembrane</keyword>
<reference evidence="5 6" key="1">
    <citation type="journal article" date="2008" name="Int. J. Syst. Evol. Microbiol.">
        <title>Tessaracoccus flavescens sp. nov., isolated from marine sediment.</title>
        <authorList>
            <person name="Lee D.W."/>
            <person name="Lee S.D."/>
        </authorList>
    </citation>
    <scope>NUCLEOTIDE SEQUENCE [LARGE SCALE GENOMIC DNA]</scope>
    <source>
        <strain evidence="5 6">SST-39T</strain>
    </source>
</reference>
<name>A0A1Q2CYW8_9ACTN</name>
<evidence type="ECO:0000256" key="3">
    <source>
        <dbReference type="SAM" id="Phobius"/>
    </source>
</evidence>
<dbReference type="Gene3D" id="3.30.497.10">
    <property type="entry name" value="Antithrombin, subunit I, domain 2"/>
    <property type="match status" value="1"/>
</dbReference>
<dbReference type="KEGG" id="tfa:BW733_10850"/>
<feature type="compositionally biased region" description="Low complexity" evidence="2">
    <location>
        <begin position="73"/>
        <end position="82"/>
    </location>
</feature>
<keyword evidence="3" id="KW-0472">Membrane</keyword>
<dbReference type="RefSeq" id="WP_077350382.1">
    <property type="nucleotide sequence ID" value="NZ_CP019607.1"/>
</dbReference>
<dbReference type="GO" id="GO:0004867">
    <property type="term" value="F:serine-type endopeptidase inhibitor activity"/>
    <property type="evidence" value="ECO:0007669"/>
    <property type="project" value="InterPro"/>
</dbReference>
<comment type="similarity">
    <text evidence="1">Belongs to the serpin family.</text>
</comment>
<dbReference type="InterPro" id="IPR023796">
    <property type="entry name" value="Serpin_dom"/>
</dbReference>
<dbReference type="Pfam" id="PF00079">
    <property type="entry name" value="Serpin"/>
    <property type="match status" value="1"/>
</dbReference>
<accession>A0A1Q2CYW8</accession>
<protein>
    <recommendedName>
        <fullName evidence="4">Serpin domain-containing protein</fullName>
    </recommendedName>
</protein>
<feature type="region of interest" description="Disordered" evidence="2">
    <location>
        <begin position="73"/>
        <end position="105"/>
    </location>
</feature>
<dbReference type="OrthoDB" id="9764871at2"/>
<dbReference type="SUPFAM" id="SSF56574">
    <property type="entry name" value="Serpins"/>
    <property type="match status" value="1"/>
</dbReference>
<dbReference type="GO" id="GO:0005615">
    <property type="term" value="C:extracellular space"/>
    <property type="evidence" value="ECO:0007669"/>
    <property type="project" value="InterPro"/>
</dbReference>
<dbReference type="EMBL" id="CP019607">
    <property type="protein sequence ID" value="AQP51254.1"/>
    <property type="molecule type" value="Genomic_DNA"/>
</dbReference>
<dbReference type="InterPro" id="IPR000215">
    <property type="entry name" value="Serpin_fam"/>
</dbReference>
<feature type="transmembrane region" description="Helical" evidence="3">
    <location>
        <begin position="39"/>
        <end position="62"/>
    </location>
</feature>
<dbReference type="Gene3D" id="2.30.39.10">
    <property type="entry name" value="Alpha-1-antitrypsin, domain 1"/>
    <property type="match status" value="1"/>
</dbReference>
<evidence type="ECO:0000313" key="5">
    <source>
        <dbReference type="EMBL" id="AQP51254.1"/>
    </source>
</evidence>
<evidence type="ECO:0000256" key="1">
    <source>
        <dbReference type="RuleBase" id="RU000411"/>
    </source>
</evidence>
<organism evidence="5 6">
    <name type="scientific">Tessaracoccus flavescens</name>
    <dbReference type="NCBI Taxonomy" id="399497"/>
    <lineage>
        <taxon>Bacteria</taxon>
        <taxon>Bacillati</taxon>
        <taxon>Actinomycetota</taxon>
        <taxon>Actinomycetes</taxon>
        <taxon>Propionibacteriales</taxon>
        <taxon>Propionibacteriaceae</taxon>
        <taxon>Tessaracoccus</taxon>
    </lineage>
</organism>
<keyword evidence="3" id="KW-1133">Transmembrane helix</keyword>
<dbReference type="InterPro" id="IPR036186">
    <property type="entry name" value="Serpin_sf"/>
</dbReference>
<dbReference type="InterPro" id="IPR042185">
    <property type="entry name" value="Serpin_sf_2"/>
</dbReference>
<proteinExistence type="inferred from homology"/>
<evidence type="ECO:0000256" key="2">
    <source>
        <dbReference type="SAM" id="MobiDB-lite"/>
    </source>
</evidence>
<gene>
    <name evidence="5" type="ORF">BW733_10850</name>
</gene>
<dbReference type="PANTHER" id="PTHR11461:SF211">
    <property type="entry name" value="GH10112P-RELATED"/>
    <property type="match status" value="1"/>
</dbReference>
<evidence type="ECO:0000313" key="6">
    <source>
        <dbReference type="Proteomes" id="UP000188235"/>
    </source>
</evidence>
<dbReference type="Proteomes" id="UP000188235">
    <property type="component" value="Chromosome"/>
</dbReference>
<dbReference type="STRING" id="399497.BW733_10850"/>
<dbReference type="InterPro" id="IPR042178">
    <property type="entry name" value="Serpin_sf_1"/>
</dbReference>
<evidence type="ECO:0000259" key="4">
    <source>
        <dbReference type="SMART" id="SM00093"/>
    </source>
</evidence>